<evidence type="ECO:0000256" key="7">
    <source>
        <dbReference type="ARBA" id="ARBA00022884"/>
    </source>
</evidence>
<dbReference type="Gene3D" id="3.30.54.20">
    <property type="match status" value="1"/>
</dbReference>
<evidence type="ECO:0000256" key="8">
    <source>
        <dbReference type="ARBA" id="ARBA00022917"/>
    </source>
</evidence>
<dbReference type="GO" id="GO:0002161">
    <property type="term" value="F:aminoacyl-tRNA deacylase activity"/>
    <property type="evidence" value="ECO:0007669"/>
    <property type="project" value="TreeGrafter"/>
</dbReference>
<dbReference type="PANTHER" id="PTHR11777">
    <property type="entry name" value="ALANYL-TRNA SYNTHETASE"/>
    <property type="match status" value="1"/>
</dbReference>
<organism evidence="11 12">
    <name type="scientific">Candidatus Shapirobacteria bacterium CG2_30_35_20</name>
    <dbReference type="NCBI Taxonomy" id="1805376"/>
    <lineage>
        <taxon>Bacteria</taxon>
        <taxon>Candidatus Shapironibacteriota</taxon>
    </lineage>
</organism>
<dbReference type="SUPFAM" id="SSF55186">
    <property type="entry name" value="ThrRS/AlaRS common domain"/>
    <property type="match status" value="1"/>
</dbReference>
<dbReference type="Gene3D" id="3.30.980.10">
    <property type="entry name" value="Threonyl-trna Synthetase, Chain A, domain 2"/>
    <property type="match status" value="1"/>
</dbReference>
<dbReference type="EMBL" id="MNZO01000003">
    <property type="protein sequence ID" value="OIP87903.1"/>
    <property type="molecule type" value="Genomic_DNA"/>
</dbReference>
<dbReference type="InterPro" id="IPR018164">
    <property type="entry name" value="Ala-tRNA-synth_IIc_N"/>
</dbReference>
<evidence type="ECO:0000259" key="10">
    <source>
        <dbReference type="PROSITE" id="PS50860"/>
    </source>
</evidence>
<dbReference type="Proteomes" id="UP000182344">
    <property type="component" value="Unassembled WGS sequence"/>
</dbReference>
<keyword evidence="8" id="KW-0648">Protein biosynthesis</keyword>
<comment type="caution">
    <text evidence="11">The sequence shown here is derived from an EMBL/GenBank/DDBJ whole genome shotgun (WGS) entry which is preliminary data.</text>
</comment>
<keyword evidence="5" id="KW-0547">Nucleotide-binding</keyword>
<evidence type="ECO:0000256" key="9">
    <source>
        <dbReference type="ARBA" id="ARBA00023146"/>
    </source>
</evidence>
<evidence type="ECO:0000313" key="12">
    <source>
        <dbReference type="Proteomes" id="UP000182344"/>
    </source>
</evidence>
<evidence type="ECO:0000256" key="1">
    <source>
        <dbReference type="ARBA" id="ARBA00008226"/>
    </source>
</evidence>
<dbReference type="Pfam" id="PF07973">
    <property type="entry name" value="tRNA_SAD"/>
    <property type="match status" value="1"/>
</dbReference>
<dbReference type="AlphaFoldDB" id="A0A1J5I411"/>
<evidence type="ECO:0000313" key="11">
    <source>
        <dbReference type="EMBL" id="OIP87903.1"/>
    </source>
</evidence>
<dbReference type="GO" id="GO:0006419">
    <property type="term" value="P:alanyl-tRNA aminoacylation"/>
    <property type="evidence" value="ECO:0007669"/>
    <property type="project" value="InterPro"/>
</dbReference>
<feature type="domain" description="Alanyl-transfer RNA synthetases family profile" evidence="10">
    <location>
        <begin position="1"/>
        <end position="592"/>
    </location>
</feature>
<evidence type="ECO:0000256" key="4">
    <source>
        <dbReference type="ARBA" id="ARBA00022598"/>
    </source>
</evidence>
<dbReference type="InterPro" id="IPR050058">
    <property type="entry name" value="Ala-tRNA_ligase"/>
</dbReference>
<evidence type="ECO:0000256" key="5">
    <source>
        <dbReference type="ARBA" id="ARBA00022741"/>
    </source>
</evidence>
<dbReference type="PANTHER" id="PTHR11777:SF9">
    <property type="entry name" value="ALANINE--TRNA LIGASE, CYTOPLASMIC"/>
    <property type="match status" value="1"/>
</dbReference>
<dbReference type="InterPro" id="IPR012947">
    <property type="entry name" value="tRNA_SAD"/>
</dbReference>
<proteinExistence type="inferred from homology"/>
<dbReference type="InterPro" id="IPR018163">
    <property type="entry name" value="Thr/Ala-tRNA-synth_IIc_edit"/>
</dbReference>
<dbReference type="InterPro" id="IPR018162">
    <property type="entry name" value="Ala-tRNA-ligase_IIc_anticod-bd"/>
</dbReference>
<protein>
    <recommendedName>
        <fullName evidence="2">alanine--tRNA ligase</fullName>
        <ecNumber evidence="2">6.1.1.7</ecNumber>
    </recommendedName>
</protein>
<name>A0A1J5I411_9BACT</name>
<dbReference type="Pfam" id="PF01411">
    <property type="entry name" value="tRNA-synt_2c"/>
    <property type="match status" value="1"/>
</dbReference>
<dbReference type="PRINTS" id="PR00980">
    <property type="entry name" value="TRNASYNTHALA"/>
</dbReference>
<dbReference type="GO" id="GO:0004813">
    <property type="term" value="F:alanine-tRNA ligase activity"/>
    <property type="evidence" value="ECO:0007669"/>
    <property type="project" value="UniProtKB-EC"/>
</dbReference>
<dbReference type="InterPro" id="IPR002318">
    <property type="entry name" value="Ala-tRNA-lgiase_IIc"/>
</dbReference>
<dbReference type="GO" id="GO:0005737">
    <property type="term" value="C:cytoplasm"/>
    <property type="evidence" value="ECO:0007669"/>
    <property type="project" value="InterPro"/>
</dbReference>
<keyword evidence="3" id="KW-0820">tRNA-binding</keyword>
<evidence type="ECO:0000256" key="2">
    <source>
        <dbReference type="ARBA" id="ARBA00013168"/>
    </source>
</evidence>
<dbReference type="FunFam" id="3.30.980.10:FF:000004">
    <property type="entry name" value="Alanine--tRNA ligase, cytoplasmic"/>
    <property type="match status" value="1"/>
</dbReference>
<gene>
    <name evidence="11" type="ORF">AUK05_00165</name>
</gene>
<keyword evidence="7" id="KW-0694">RNA-binding</keyword>
<reference evidence="11 12" key="1">
    <citation type="journal article" date="2016" name="Environ. Microbiol.">
        <title>Genomic resolution of a cold subsurface aquifer community provides metabolic insights for novel microbes adapted to high CO concentrations.</title>
        <authorList>
            <person name="Probst A.J."/>
            <person name="Castelle C.J."/>
            <person name="Singh A."/>
            <person name="Brown C.T."/>
            <person name="Anantharaman K."/>
            <person name="Sharon I."/>
            <person name="Hug L.A."/>
            <person name="Burstein D."/>
            <person name="Emerson J.B."/>
            <person name="Thomas B.C."/>
            <person name="Banfield J.F."/>
        </authorList>
    </citation>
    <scope>NUCLEOTIDE SEQUENCE [LARGE SCALE GENOMIC DNA]</scope>
    <source>
        <strain evidence="11">CG2_30_35_20</strain>
    </source>
</reference>
<dbReference type="GO" id="GO:0000049">
    <property type="term" value="F:tRNA binding"/>
    <property type="evidence" value="ECO:0007669"/>
    <property type="project" value="UniProtKB-KW"/>
</dbReference>
<dbReference type="SUPFAM" id="SSF55681">
    <property type="entry name" value="Class II aaRS and biotin synthetases"/>
    <property type="match status" value="1"/>
</dbReference>
<keyword evidence="6" id="KW-0067">ATP-binding</keyword>
<dbReference type="EC" id="6.1.1.7" evidence="2"/>
<evidence type="ECO:0000256" key="3">
    <source>
        <dbReference type="ARBA" id="ARBA00022555"/>
    </source>
</evidence>
<sequence length="592" mass="67407">MNARELKKIFVDFFVSKGHVEILSASLIPENDSTTLFTSAGMQPLIPFLLGLPHSQGKRLVNVQKSLRTDDIEEVGDNCHHTFFEMLGNWSLGDYFKETMIPWSYEFLTKHLHYKPEQIHVTCFAGDKDAPKDMESHDLWRSVGIPEDRINFLPKKDNWWGPIGAAGPCGPDSEMFIDTHPELGPIQLTSGDNRGRIIEIGNDVFMQYNKDTKGKYVLLSQKNVDTGYGVERNLAIYFGYDDDYMTDIWQPIIKKIEEISNQNYPNNLVPFRIIADHIRAAVFMIADGLETSNKEAGYILRRLIRRAIRQGKLININNNFCSIIAQAVIDNQDNYAGIYPELNENKDKIFSILEAEENRFRKSLDKGLNEINKLIVRHRKEHGDVAISGKEAFDLYQSYGFPVEMIEEELKKNNLSLDRAEFDLKKQLHQQLSQTLSAGKFKSGLADHSEIITKYHTATHLLHASLRKILGDHVQQSGSNITFERLRFDFSHSDKLTDEQIKLVTNLVNDQINKKIDITVNSMKFTDAQKSGALAFFGNKYPEIVTVYKMGDFSAEVCTGPHIKNTSELGKFTITKQESAGGGKRRIYAILE</sequence>
<dbReference type="InterPro" id="IPR018165">
    <property type="entry name" value="Ala-tRNA-synth_IIc_core"/>
</dbReference>
<dbReference type="STRING" id="1805376.AUK05_00165"/>
<dbReference type="GO" id="GO:0005524">
    <property type="term" value="F:ATP binding"/>
    <property type="evidence" value="ECO:0007669"/>
    <property type="project" value="UniProtKB-KW"/>
</dbReference>
<dbReference type="NCBIfam" id="NF002436">
    <property type="entry name" value="PRK01584.1"/>
    <property type="match status" value="1"/>
</dbReference>
<keyword evidence="9" id="KW-0030">Aminoacyl-tRNA synthetase</keyword>
<dbReference type="SMART" id="SM00863">
    <property type="entry name" value="tRNA_SAD"/>
    <property type="match status" value="1"/>
</dbReference>
<dbReference type="Gene3D" id="3.30.930.10">
    <property type="entry name" value="Bira Bifunctional Protein, Domain 2"/>
    <property type="match status" value="1"/>
</dbReference>
<dbReference type="InterPro" id="IPR045864">
    <property type="entry name" value="aa-tRNA-synth_II/BPL/LPL"/>
</dbReference>
<dbReference type="PROSITE" id="PS50860">
    <property type="entry name" value="AA_TRNA_LIGASE_II_ALA"/>
    <property type="match status" value="1"/>
</dbReference>
<evidence type="ECO:0000256" key="6">
    <source>
        <dbReference type="ARBA" id="ARBA00022840"/>
    </source>
</evidence>
<dbReference type="SUPFAM" id="SSF101353">
    <property type="entry name" value="Putative anticodon-binding domain of alanyl-tRNA synthetase (AlaRS)"/>
    <property type="match status" value="1"/>
</dbReference>
<dbReference type="CDD" id="cd00673">
    <property type="entry name" value="AlaRS_core"/>
    <property type="match status" value="1"/>
</dbReference>
<comment type="similarity">
    <text evidence="1">Belongs to the class-II aminoacyl-tRNA synthetase family.</text>
</comment>
<accession>A0A1J5I411</accession>
<keyword evidence="4" id="KW-0436">Ligase</keyword>